<dbReference type="PANTHER" id="PTHR46889:SF4">
    <property type="entry name" value="TRANSPOSASE INSO FOR INSERTION SEQUENCE ELEMENT IS911B-RELATED"/>
    <property type="match status" value="1"/>
</dbReference>
<proteinExistence type="predicted"/>
<dbReference type="Pfam" id="PF13333">
    <property type="entry name" value="rve_2"/>
    <property type="match status" value="1"/>
</dbReference>
<comment type="caution">
    <text evidence="2">The sequence shown here is derived from an EMBL/GenBank/DDBJ whole genome shotgun (WGS) entry which is preliminary data.</text>
</comment>
<evidence type="ECO:0000259" key="1">
    <source>
        <dbReference type="Pfam" id="PF13333"/>
    </source>
</evidence>
<sequence>MEKAGLSRSMSRKGCSPDNAACEGFFGRLKNEMYYNRKWFGVSIDEFMNTLNEYLYWYNGKRIKISLGAKSPLEYRKALDPAA</sequence>
<dbReference type="EMBL" id="VSSQ01038748">
    <property type="protein sequence ID" value="MPM91721.1"/>
    <property type="molecule type" value="Genomic_DNA"/>
</dbReference>
<dbReference type="GO" id="GO:0015074">
    <property type="term" value="P:DNA integration"/>
    <property type="evidence" value="ECO:0007669"/>
    <property type="project" value="InterPro"/>
</dbReference>
<feature type="domain" description="Integrase catalytic" evidence="1">
    <location>
        <begin position="23"/>
        <end position="77"/>
    </location>
</feature>
<name>A0A645DQZ7_9ZZZZ</name>
<dbReference type="InterPro" id="IPR001584">
    <property type="entry name" value="Integrase_cat-core"/>
</dbReference>
<dbReference type="InterPro" id="IPR036397">
    <property type="entry name" value="RNaseH_sf"/>
</dbReference>
<organism evidence="2">
    <name type="scientific">bioreactor metagenome</name>
    <dbReference type="NCBI Taxonomy" id="1076179"/>
    <lineage>
        <taxon>unclassified sequences</taxon>
        <taxon>metagenomes</taxon>
        <taxon>ecological metagenomes</taxon>
    </lineage>
</organism>
<dbReference type="PANTHER" id="PTHR46889">
    <property type="entry name" value="TRANSPOSASE INSF FOR INSERTION SEQUENCE IS3B-RELATED"/>
    <property type="match status" value="1"/>
</dbReference>
<dbReference type="AlphaFoldDB" id="A0A645DQZ7"/>
<gene>
    <name evidence="2" type="ORF">SDC9_138853</name>
</gene>
<dbReference type="SUPFAM" id="SSF53098">
    <property type="entry name" value="Ribonuclease H-like"/>
    <property type="match status" value="1"/>
</dbReference>
<reference evidence="2" key="1">
    <citation type="submission" date="2019-08" db="EMBL/GenBank/DDBJ databases">
        <authorList>
            <person name="Kucharzyk K."/>
            <person name="Murdoch R.W."/>
            <person name="Higgins S."/>
            <person name="Loffler F."/>
        </authorList>
    </citation>
    <scope>NUCLEOTIDE SEQUENCE</scope>
</reference>
<dbReference type="InterPro" id="IPR050900">
    <property type="entry name" value="Transposase_IS3/IS150/IS904"/>
</dbReference>
<accession>A0A645DQZ7</accession>
<dbReference type="InterPro" id="IPR012337">
    <property type="entry name" value="RNaseH-like_sf"/>
</dbReference>
<dbReference type="Gene3D" id="3.30.420.10">
    <property type="entry name" value="Ribonuclease H-like superfamily/Ribonuclease H"/>
    <property type="match status" value="1"/>
</dbReference>
<protein>
    <submittedName>
        <fullName evidence="2">IS3 family transposase ISKpn38</fullName>
    </submittedName>
</protein>
<evidence type="ECO:0000313" key="2">
    <source>
        <dbReference type="EMBL" id="MPM91721.1"/>
    </source>
</evidence>
<dbReference type="GO" id="GO:0003676">
    <property type="term" value="F:nucleic acid binding"/>
    <property type="evidence" value="ECO:0007669"/>
    <property type="project" value="InterPro"/>
</dbReference>